<gene>
    <name evidence="1" type="ORF">OUZ56_000789</name>
</gene>
<reference evidence="1 2" key="1">
    <citation type="journal article" date="2023" name="Nucleic Acids Res.">
        <title>The hologenome of Daphnia magna reveals possible DNA methylation and microbiome-mediated evolution of the host genome.</title>
        <authorList>
            <person name="Chaturvedi A."/>
            <person name="Li X."/>
            <person name="Dhandapani V."/>
            <person name="Marshall H."/>
            <person name="Kissane S."/>
            <person name="Cuenca-Cambronero M."/>
            <person name="Asole G."/>
            <person name="Calvet F."/>
            <person name="Ruiz-Romero M."/>
            <person name="Marangio P."/>
            <person name="Guigo R."/>
            <person name="Rago D."/>
            <person name="Mirbahai L."/>
            <person name="Eastwood N."/>
            <person name="Colbourne J.K."/>
            <person name="Zhou J."/>
            <person name="Mallon E."/>
            <person name="Orsini L."/>
        </authorList>
    </citation>
    <scope>NUCLEOTIDE SEQUENCE [LARGE SCALE GENOMIC DNA]</scope>
    <source>
        <strain evidence="1">LRV0_1</strain>
    </source>
</reference>
<sequence length="59" mass="6663">MASTLRVCRPNQTTNNCGPSGEPFWIGESVVKSFEALDIIMLYYIDYIGYIINSGPWDD</sequence>
<dbReference type="Proteomes" id="UP001234178">
    <property type="component" value="Unassembled WGS sequence"/>
</dbReference>
<accession>A0ABR0A1E9</accession>
<keyword evidence="2" id="KW-1185">Reference proteome</keyword>
<evidence type="ECO:0000313" key="2">
    <source>
        <dbReference type="Proteomes" id="UP001234178"/>
    </source>
</evidence>
<organism evidence="1 2">
    <name type="scientific">Daphnia magna</name>
    <dbReference type="NCBI Taxonomy" id="35525"/>
    <lineage>
        <taxon>Eukaryota</taxon>
        <taxon>Metazoa</taxon>
        <taxon>Ecdysozoa</taxon>
        <taxon>Arthropoda</taxon>
        <taxon>Crustacea</taxon>
        <taxon>Branchiopoda</taxon>
        <taxon>Diplostraca</taxon>
        <taxon>Cladocera</taxon>
        <taxon>Anomopoda</taxon>
        <taxon>Daphniidae</taxon>
        <taxon>Daphnia</taxon>
    </lineage>
</organism>
<proteinExistence type="predicted"/>
<evidence type="ECO:0000313" key="1">
    <source>
        <dbReference type="EMBL" id="KAK4018744.1"/>
    </source>
</evidence>
<comment type="caution">
    <text evidence="1">The sequence shown here is derived from an EMBL/GenBank/DDBJ whole genome shotgun (WGS) entry which is preliminary data.</text>
</comment>
<name>A0ABR0A1E9_9CRUS</name>
<dbReference type="EMBL" id="JAOYFB010000036">
    <property type="protein sequence ID" value="KAK4018744.1"/>
    <property type="molecule type" value="Genomic_DNA"/>
</dbReference>
<protein>
    <submittedName>
        <fullName evidence="1">Uncharacterized protein</fullName>
    </submittedName>
</protein>